<keyword evidence="4" id="KW-0862">Zinc</keyword>
<dbReference type="PROSITE" id="PS50860">
    <property type="entry name" value="AA_TRNA_LIGASE_II_ALA"/>
    <property type="match status" value="1"/>
</dbReference>
<organism evidence="7 8">
    <name type="scientific">Mesobacillus jeotgali</name>
    <dbReference type="NCBI Taxonomy" id="129985"/>
    <lineage>
        <taxon>Bacteria</taxon>
        <taxon>Bacillati</taxon>
        <taxon>Bacillota</taxon>
        <taxon>Bacilli</taxon>
        <taxon>Bacillales</taxon>
        <taxon>Bacillaceae</taxon>
        <taxon>Mesobacillus</taxon>
    </lineage>
</organism>
<feature type="coiled-coil region" evidence="5">
    <location>
        <begin position="253"/>
        <end position="287"/>
    </location>
</feature>
<dbReference type="Proteomes" id="UP001303324">
    <property type="component" value="Chromosome"/>
</dbReference>
<dbReference type="Gene3D" id="3.30.980.10">
    <property type="entry name" value="Threonyl-trna Synthetase, Chain A, domain 2"/>
    <property type="match status" value="1"/>
</dbReference>
<evidence type="ECO:0000256" key="5">
    <source>
        <dbReference type="SAM" id="Coils"/>
    </source>
</evidence>
<keyword evidence="5" id="KW-0175">Coiled coil</keyword>
<dbReference type="InterPro" id="IPR009000">
    <property type="entry name" value="Transl_B-barrel_sf"/>
</dbReference>
<dbReference type="PANTHER" id="PTHR43462:SF1">
    <property type="entry name" value="ALANYL-TRNA EDITING PROTEIN AARSD1"/>
    <property type="match status" value="1"/>
</dbReference>
<dbReference type="Pfam" id="PF02272">
    <property type="entry name" value="DHHA1"/>
    <property type="match status" value="1"/>
</dbReference>
<dbReference type="InterPro" id="IPR051335">
    <property type="entry name" value="Alanyl-tRNA_Editing_Enzymes"/>
</dbReference>
<dbReference type="InterPro" id="IPR018165">
    <property type="entry name" value="Ala-tRNA-synth_IIc_core"/>
</dbReference>
<keyword evidence="8" id="KW-1185">Reference proteome</keyword>
<dbReference type="Gene3D" id="2.40.30.130">
    <property type="match status" value="1"/>
</dbReference>
<gene>
    <name evidence="7" type="ORF">RH061_07030</name>
</gene>
<dbReference type="EMBL" id="CP134494">
    <property type="protein sequence ID" value="WNF24229.1"/>
    <property type="molecule type" value="Genomic_DNA"/>
</dbReference>
<evidence type="ECO:0000259" key="6">
    <source>
        <dbReference type="PROSITE" id="PS50860"/>
    </source>
</evidence>
<evidence type="ECO:0000256" key="2">
    <source>
        <dbReference type="ARBA" id="ARBA00004496"/>
    </source>
</evidence>
<evidence type="ECO:0000256" key="1">
    <source>
        <dbReference type="ARBA" id="ARBA00001947"/>
    </source>
</evidence>
<dbReference type="Pfam" id="PF01411">
    <property type="entry name" value="tRNA-synt_2c"/>
    <property type="match status" value="1"/>
</dbReference>
<evidence type="ECO:0000313" key="8">
    <source>
        <dbReference type="Proteomes" id="UP001303324"/>
    </source>
</evidence>
<dbReference type="Gene3D" id="3.10.310.40">
    <property type="match status" value="1"/>
</dbReference>
<name>A0ABY9VJW9_9BACI</name>
<feature type="domain" description="Alanyl-transfer RNA synthetases family profile" evidence="6">
    <location>
        <begin position="1"/>
        <end position="237"/>
    </location>
</feature>
<dbReference type="PANTHER" id="PTHR43462">
    <property type="entry name" value="ALANYL-TRNA EDITING PROTEIN"/>
    <property type="match status" value="1"/>
</dbReference>
<dbReference type="InterPro" id="IPR018163">
    <property type="entry name" value="Thr/Ala-tRNA-synth_IIc_edit"/>
</dbReference>
<proteinExistence type="predicted"/>
<evidence type="ECO:0000313" key="7">
    <source>
        <dbReference type="EMBL" id="WNF24229.1"/>
    </source>
</evidence>
<comment type="cofactor">
    <cofactor evidence="1">
        <name>Zn(2+)</name>
        <dbReference type="ChEBI" id="CHEBI:29105"/>
    </cofactor>
</comment>
<sequence>MEHKLYYRDAYLKKFSAELIEQKEDTAGRKYVTLSETAFYPTGGGQPFDTGYLNGIEVVDVEEVDDEIRHYIKDSLVVCDHIEGEINWERRFDHMQQHAGQHILSAAFEEMYGYKTVSFHLGKDTLTIDLDTERLVAKEAAKVEELANQVILENRPIITKWVDEEELKLYRLRKELSVSHNIRLVIIPDFDYNGCGGTHPNSTAEVGSLKILGWERQKKIVRVEFVCGQRVINQLGKKHEIIKELTVQLNAPEQDLSAAVNRLLGQKKELEKSVEELKEKLLKFEAAEIIRAGKTDIVSTVFQDRSIQELQKLARLLAVDAEEKVFLLVSENKDKLQFVLAKGKNAEGNLKEWAKEALSLIEGKGGGNETLVQGGGKLISGEEFIRKVTGFIQSCE</sequence>
<dbReference type="Pfam" id="PF07973">
    <property type="entry name" value="tRNA_SAD"/>
    <property type="match status" value="1"/>
</dbReference>
<evidence type="ECO:0000256" key="3">
    <source>
        <dbReference type="ARBA" id="ARBA00022723"/>
    </source>
</evidence>
<protein>
    <submittedName>
        <fullName evidence="7">DHHA1 domain-containing protein</fullName>
    </submittedName>
</protein>
<reference evidence="7 8" key="1">
    <citation type="submission" date="2023-09" db="EMBL/GenBank/DDBJ databases">
        <title>Microbial mechanism of fulvic acid promoting antimony reduction mineralization in rice fields.</title>
        <authorList>
            <person name="Chen G."/>
            <person name="Lan J."/>
        </authorList>
    </citation>
    <scope>NUCLEOTIDE SEQUENCE [LARGE SCALE GENOMIC DNA]</scope>
    <source>
        <strain evidence="7 8">PS1</strain>
    </source>
</reference>
<dbReference type="RefSeq" id="WP_311074931.1">
    <property type="nucleotide sequence ID" value="NZ_CP134494.1"/>
</dbReference>
<comment type="subcellular location">
    <subcellularLocation>
        <location evidence="2">Cytoplasm</location>
    </subcellularLocation>
</comment>
<keyword evidence="3" id="KW-0479">Metal-binding</keyword>
<dbReference type="InterPro" id="IPR003156">
    <property type="entry name" value="DHHA1_dom"/>
</dbReference>
<accession>A0ABY9VJW9</accession>
<dbReference type="SMART" id="SM00863">
    <property type="entry name" value="tRNA_SAD"/>
    <property type="match status" value="1"/>
</dbReference>
<dbReference type="InterPro" id="IPR012947">
    <property type="entry name" value="tRNA_SAD"/>
</dbReference>
<dbReference type="SUPFAM" id="SSF55186">
    <property type="entry name" value="ThrRS/AlaRS common domain"/>
    <property type="match status" value="1"/>
</dbReference>
<dbReference type="InterPro" id="IPR018164">
    <property type="entry name" value="Ala-tRNA-synth_IIc_N"/>
</dbReference>
<evidence type="ECO:0000256" key="4">
    <source>
        <dbReference type="ARBA" id="ARBA00022833"/>
    </source>
</evidence>
<dbReference type="SUPFAM" id="SSF50447">
    <property type="entry name" value="Translation proteins"/>
    <property type="match status" value="1"/>
</dbReference>